<dbReference type="EMBL" id="LAZR01038307">
    <property type="protein sequence ID" value="KKL19914.1"/>
    <property type="molecule type" value="Genomic_DNA"/>
</dbReference>
<proteinExistence type="predicted"/>
<sequence length="222" mass="25776">MRIFFVFILFFVGLSFVLQTEKSIRRIIKISDIKVEKIHIHNRWRGDRRDQILTTSIEEIGLLHNIFVRPIKKSKKKYILVHGARRLEASKIAGVKQIPCIVLYNLTGRRAIVMAVTMCFSENLGRKNYSSYQTMVQVKALIQLLIDERGIGKNELEIKRIRREVIKVVANLAFGGEPSTVYKILQTNDLPVQLQVLIKTPSERTETEKKILEKNNLQSEFR</sequence>
<comment type="caution">
    <text evidence="2">The sequence shown here is derived from an EMBL/GenBank/DDBJ whole genome shotgun (WGS) entry which is preliminary data.</text>
</comment>
<evidence type="ECO:0000259" key="1">
    <source>
        <dbReference type="SMART" id="SM00470"/>
    </source>
</evidence>
<protein>
    <recommendedName>
        <fullName evidence="1">ParB-like N-terminal domain-containing protein</fullName>
    </recommendedName>
</protein>
<name>A0A0F9BDB4_9ZZZZ</name>
<dbReference type="Gene3D" id="3.90.1530.30">
    <property type="match status" value="1"/>
</dbReference>
<feature type="non-terminal residue" evidence="2">
    <location>
        <position position="222"/>
    </location>
</feature>
<dbReference type="PANTHER" id="PTHR33375:SF1">
    <property type="entry name" value="CHROMOSOME-PARTITIONING PROTEIN PARB-RELATED"/>
    <property type="match status" value="1"/>
</dbReference>
<dbReference type="InterPro" id="IPR036086">
    <property type="entry name" value="ParB/Sulfiredoxin_sf"/>
</dbReference>
<evidence type="ECO:0000313" key="2">
    <source>
        <dbReference type="EMBL" id="KKL19914.1"/>
    </source>
</evidence>
<dbReference type="SMART" id="SM00470">
    <property type="entry name" value="ParB"/>
    <property type="match status" value="1"/>
</dbReference>
<dbReference type="AlphaFoldDB" id="A0A0F9BDB4"/>
<accession>A0A0F9BDB4</accession>
<dbReference type="SUPFAM" id="SSF110849">
    <property type="entry name" value="ParB/Sulfiredoxin"/>
    <property type="match status" value="1"/>
</dbReference>
<organism evidence="2">
    <name type="scientific">marine sediment metagenome</name>
    <dbReference type="NCBI Taxonomy" id="412755"/>
    <lineage>
        <taxon>unclassified sequences</taxon>
        <taxon>metagenomes</taxon>
        <taxon>ecological metagenomes</taxon>
    </lineage>
</organism>
<feature type="domain" description="ParB-like N-terminal" evidence="1">
    <location>
        <begin position="26"/>
        <end position="124"/>
    </location>
</feature>
<gene>
    <name evidence="2" type="ORF">LCGC14_2460710</name>
</gene>
<dbReference type="Pfam" id="PF02195">
    <property type="entry name" value="ParB_N"/>
    <property type="match status" value="1"/>
</dbReference>
<dbReference type="GO" id="GO:0005694">
    <property type="term" value="C:chromosome"/>
    <property type="evidence" value="ECO:0007669"/>
    <property type="project" value="TreeGrafter"/>
</dbReference>
<dbReference type="PANTHER" id="PTHR33375">
    <property type="entry name" value="CHROMOSOME-PARTITIONING PROTEIN PARB-RELATED"/>
    <property type="match status" value="1"/>
</dbReference>
<dbReference type="GO" id="GO:0007059">
    <property type="term" value="P:chromosome segregation"/>
    <property type="evidence" value="ECO:0007669"/>
    <property type="project" value="TreeGrafter"/>
</dbReference>
<dbReference type="InterPro" id="IPR003115">
    <property type="entry name" value="ParB_N"/>
</dbReference>
<reference evidence="2" key="1">
    <citation type="journal article" date="2015" name="Nature">
        <title>Complex archaea that bridge the gap between prokaryotes and eukaryotes.</title>
        <authorList>
            <person name="Spang A."/>
            <person name="Saw J.H."/>
            <person name="Jorgensen S.L."/>
            <person name="Zaremba-Niedzwiedzka K."/>
            <person name="Martijn J."/>
            <person name="Lind A.E."/>
            <person name="van Eijk R."/>
            <person name="Schleper C."/>
            <person name="Guy L."/>
            <person name="Ettema T.J."/>
        </authorList>
    </citation>
    <scope>NUCLEOTIDE SEQUENCE</scope>
</reference>
<dbReference type="InterPro" id="IPR050336">
    <property type="entry name" value="Chromosome_partition/occlusion"/>
</dbReference>